<evidence type="ECO:0000256" key="2">
    <source>
        <dbReference type="ARBA" id="ARBA00004642"/>
    </source>
</evidence>
<keyword evidence="6" id="KW-0539">Nucleus</keyword>
<evidence type="ECO:0000256" key="1">
    <source>
        <dbReference type="ARBA" id="ARBA00004604"/>
    </source>
</evidence>
<dbReference type="GO" id="GO:0008097">
    <property type="term" value="F:5S rRNA binding"/>
    <property type="evidence" value="ECO:0007669"/>
    <property type="project" value="TreeGrafter"/>
</dbReference>
<name>A0A9Q1KFN0_9CARY</name>
<dbReference type="GO" id="GO:0005730">
    <property type="term" value="C:nucleolus"/>
    <property type="evidence" value="ECO:0007669"/>
    <property type="project" value="UniProtKB-SubCell"/>
</dbReference>
<dbReference type="Pfam" id="PF07767">
    <property type="entry name" value="Nop53"/>
    <property type="match status" value="1"/>
</dbReference>
<evidence type="ECO:0000256" key="3">
    <source>
        <dbReference type="ARBA" id="ARBA00008838"/>
    </source>
</evidence>
<proteinExistence type="inferred from homology"/>
<evidence type="ECO:0000313" key="9">
    <source>
        <dbReference type="Proteomes" id="UP001153076"/>
    </source>
</evidence>
<dbReference type="PANTHER" id="PTHR14211">
    <property type="entry name" value="GLIOMA SUPPRESSOR CANDIDATE REGION GENE 2"/>
    <property type="match status" value="1"/>
</dbReference>
<dbReference type="OrthoDB" id="5072at2759"/>
<comment type="similarity">
    <text evidence="3">Belongs to the NOP53 family.</text>
</comment>
<dbReference type="GO" id="GO:0005654">
    <property type="term" value="C:nucleoplasm"/>
    <property type="evidence" value="ECO:0007669"/>
    <property type="project" value="UniProtKB-SubCell"/>
</dbReference>
<sequence length="377" mass="42743">MGKKKAKRVKKAWRNISTQDIDDFNEKATRDANSGGSLASAPSDSIYVLDKSTAEELYEFLGDLDVPVKSKIEKRREKVLRYESILQRNPFVQPLPTSVHKKSNKKKEKINNVQASSQELSKDKEDGGSDDSMVDLWSQGADNIKRRKKAKPSLIPAVEVEPPGCSFNPEDESHKDSLAQAVAEEMKKVYKSELGPQPIPLTIPGQAISEEDRYFLEVDDGDEENQTEDADTEAEKRIHTAGGKCCRKSKEKRVTKAERNRKMRRKGQLKAEEEAKKIEELSREIESLPDILQEIAQEEEEKQKRHLRRVIAKQERLKSNPPRLGKRKFEPAPVQVLLTEEITGSLRKLKACCTLARDRFKSLEKRGLIVPSAKSGR</sequence>
<dbReference type="Proteomes" id="UP001153076">
    <property type="component" value="Unassembled WGS sequence"/>
</dbReference>
<comment type="caution">
    <text evidence="8">The sequence shown here is derived from an EMBL/GenBank/DDBJ whole genome shotgun (WGS) entry which is preliminary data.</text>
</comment>
<evidence type="ECO:0000256" key="4">
    <source>
        <dbReference type="ARBA" id="ARBA00018339"/>
    </source>
</evidence>
<feature type="compositionally biased region" description="Acidic residues" evidence="7">
    <location>
        <begin position="221"/>
        <end position="232"/>
    </location>
</feature>
<keyword evidence="5" id="KW-0690">Ribosome biogenesis</keyword>
<dbReference type="GO" id="GO:0006364">
    <property type="term" value="P:rRNA processing"/>
    <property type="evidence" value="ECO:0007669"/>
    <property type="project" value="TreeGrafter"/>
</dbReference>
<protein>
    <recommendedName>
        <fullName evidence="4">Ribosome biogenesis protein NOP53</fullName>
    </recommendedName>
</protein>
<dbReference type="EMBL" id="JAKOGI010000137">
    <property type="protein sequence ID" value="KAJ8442639.1"/>
    <property type="molecule type" value="Genomic_DNA"/>
</dbReference>
<accession>A0A9Q1KFN0</accession>
<feature type="region of interest" description="Disordered" evidence="7">
    <location>
        <begin position="91"/>
        <end position="177"/>
    </location>
</feature>
<dbReference type="GO" id="GO:0000027">
    <property type="term" value="P:ribosomal large subunit assembly"/>
    <property type="evidence" value="ECO:0007669"/>
    <property type="project" value="TreeGrafter"/>
</dbReference>
<feature type="region of interest" description="Disordered" evidence="7">
    <location>
        <begin position="221"/>
        <end position="272"/>
    </location>
</feature>
<evidence type="ECO:0000313" key="8">
    <source>
        <dbReference type="EMBL" id="KAJ8442639.1"/>
    </source>
</evidence>
<feature type="compositionally biased region" description="Basic residues" evidence="7">
    <location>
        <begin position="99"/>
        <end position="108"/>
    </location>
</feature>
<keyword evidence="9" id="KW-1185">Reference proteome</keyword>
<dbReference type="PANTHER" id="PTHR14211:SF7">
    <property type="entry name" value="RIBOSOME BIOGENESIS PROTEIN NOP53"/>
    <property type="match status" value="1"/>
</dbReference>
<gene>
    <name evidence="8" type="ORF">Cgig2_003683</name>
</gene>
<comment type="subcellular location">
    <subcellularLocation>
        <location evidence="1">Nucleus</location>
        <location evidence="1">Nucleolus</location>
    </subcellularLocation>
    <subcellularLocation>
        <location evidence="2">Nucleus</location>
        <location evidence="2">Nucleoplasm</location>
    </subcellularLocation>
</comment>
<reference evidence="8" key="1">
    <citation type="submission" date="2022-04" db="EMBL/GenBank/DDBJ databases">
        <title>Carnegiea gigantea Genome sequencing and assembly v2.</title>
        <authorList>
            <person name="Copetti D."/>
            <person name="Sanderson M.J."/>
            <person name="Burquez A."/>
            <person name="Wojciechowski M.F."/>
        </authorList>
    </citation>
    <scope>NUCLEOTIDE SEQUENCE</scope>
    <source>
        <strain evidence="8">SGP5-SGP5p</strain>
        <tissue evidence="8">Aerial part</tissue>
    </source>
</reference>
<dbReference type="PIRSF" id="PIRSF017302">
    <property type="entry name" value="Gltscr2"/>
    <property type="match status" value="1"/>
</dbReference>
<evidence type="ECO:0000256" key="7">
    <source>
        <dbReference type="SAM" id="MobiDB-lite"/>
    </source>
</evidence>
<dbReference type="InterPro" id="IPR011687">
    <property type="entry name" value="Nop53/GLTSCR2"/>
</dbReference>
<organism evidence="8 9">
    <name type="scientific">Carnegiea gigantea</name>
    <dbReference type="NCBI Taxonomy" id="171969"/>
    <lineage>
        <taxon>Eukaryota</taxon>
        <taxon>Viridiplantae</taxon>
        <taxon>Streptophyta</taxon>
        <taxon>Embryophyta</taxon>
        <taxon>Tracheophyta</taxon>
        <taxon>Spermatophyta</taxon>
        <taxon>Magnoliopsida</taxon>
        <taxon>eudicotyledons</taxon>
        <taxon>Gunneridae</taxon>
        <taxon>Pentapetalae</taxon>
        <taxon>Caryophyllales</taxon>
        <taxon>Cactineae</taxon>
        <taxon>Cactaceae</taxon>
        <taxon>Cactoideae</taxon>
        <taxon>Echinocereeae</taxon>
        <taxon>Carnegiea</taxon>
    </lineage>
</organism>
<dbReference type="AlphaFoldDB" id="A0A9Q1KFN0"/>
<evidence type="ECO:0000256" key="6">
    <source>
        <dbReference type="ARBA" id="ARBA00023242"/>
    </source>
</evidence>
<evidence type="ECO:0000256" key="5">
    <source>
        <dbReference type="ARBA" id="ARBA00022517"/>
    </source>
</evidence>